<feature type="region of interest" description="Disordered" evidence="1">
    <location>
        <begin position="332"/>
        <end position="365"/>
    </location>
</feature>
<evidence type="ECO:0000256" key="1">
    <source>
        <dbReference type="SAM" id="MobiDB-lite"/>
    </source>
</evidence>
<keyword evidence="3" id="KW-1185">Reference proteome</keyword>
<proteinExistence type="predicted"/>
<gene>
    <name evidence="2" type="ORF">Vretifemale_11598</name>
</gene>
<feature type="non-terminal residue" evidence="2">
    <location>
        <position position="365"/>
    </location>
</feature>
<comment type="caution">
    <text evidence="2">The sequence shown here is derived from an EMBL/GenBank/DDBJ whole genome shotgun (WGS) entry which is preliminary data.</text>
</comment>
<evidence type="ECO:0000313" key="3">
    <source>
        <dbReference type="Proteomes" id="UP000747110"/>
    </source>
</evidence>
<feature type="compositionally biased region" description="Polar residues" evidence="1">
    <location>
        <begin position="344"/>
        <end position="356"/>
    </location>
</feature>
<name>A0A8J4FSM9_9CHLO</name>
<accession>A0A8J4FSM9</accession>
<feature type="compositionally biased region" description="Low complexity" evidence="1">
    <location>
        <begin position="60"/>
        <end position="79"/>
    </location>
</feature>
<dbReference type="AlphaFoldDB" id="A0A8J4FSM9"/>
<dbReference type="EMBL" id="BNCP01000025">
    <property type="protein sequence ID" value="GIL82717.1"/>
    <property type="molecule type" value="Genomic_DNA"/>
</dbReference>
<sequence length="365" mass="34680">MQPHLEAAGSGLVAVAAVAGTPAGAARQLPSALPGGDSGVISLPFLEHHEREDHQHRLLQARGSSSSSGLQALSQIGSSDGVGGSSNSGGGGDGIGGGSRGNGRGSAYRTSAWRQTTRQDVLQAAESESLAAAIAAPLEDSDQRFFRLTNAAQLGGPGLVSSVSDGALAAYLGPTSSLIVGEANWSVSQQGLLAAAALSASAGALTLSETMTGLGGGGGEGGETGPASLCIPSYSMYAAGGIPTDFVVGGGDNGGGGAGAGGGNEQGIGKSLANVATAAVASAASGEYGTKPEFVANAAPGEPGVLLSHLEASPLGGPDGGFMVPPGISAGGGGGGGSGGGGSVNTAYLQHFSTEGGTADEAPSG</sequence>
<reference evidence="2" key="1">
    <citation type="journal article" date="2021" name="Proc. Natl. Acad. Sci. U.S.A.">
        <title>Three genomes in the algal genus Volvox reveal the fate of a haploid sex-determining region after a transition to homothallism.</title>
        <authorList>
            <person name="Yamamoto K."/>
            <person name="Hamaji T."/>
            <person name="Kawai-Toyooka H."/>
            <person name="Matsuzaki R."/>
            <person name="Takahashi F."/>
            <person name="Nishimura Y."/>
            <person name="Kawachi M."/>
            <person name="Noguchi H."/>
            <person name="Minakuchi Y."/>
            <person name="Umen J.G."/>
            <person name="Toyoda A."/>
            <person name="Nozaki H."/>
        </authorList>
    </citation>
    <scope>NUCLEOTIDE SEQUENCE</scope>
    <source>
        <strain evidence="2">NIES-3786</strain>
    </source>
</reference>
<feature type="compositionally biased region" description="Gly residues" evidence="1">
    <location>
        <begin position="80"/>
        <end position="104"/>
    </location>
</feature>
<protein>
    <submittedName>
        <fullName evidence="2">Uncharacterized protein</fullName>
    </submittedName>
</protein>
<organism evidence="2 3">
    <name type="scientific">Volvox reticuliferus</name>
    <dbReference type="NCBI Taxonomy" id="1737510"/>
    <lineage>
        <taxon>Eukaryota</taxon>
        <taxon>Viridiplantae</taxon>
        <taxon>Chlorophyta</taxon>
        <taxon>core chlorophytes</taxon>
        <taxon>Chlorophyceae</taxon>
        <taxon>CS clade</taxon>
        <taxon>Chlamydomonadales</taxon>
        <taxon>Volvocaceae</taxon>
        <taxon>Volvox</taxon>
    </lineage>
</organism>
<feature type="region of interest" description="Disordered" evidence="1">
    <location>
        <begin position="60"/>
        <end position="114"/>
    </location>
</feature>
<feature type="compositionally biased region" description="Gly residues" evidence="1">
    <location>
        <begin position="332"/>
        <end position="343"/>
    </location>
</feature>
<evidence type="ECO:0000313" key="2">
    <source>
        <dbReference type="EMBL" id="GIL82717.1"/>
    </source>
</evidence>
<dbReference type="Proteomes" id="UP000747110">
    <property type="component" value="Unassembled WGS sequence"/>
</dbReference>